<dbReference type="Proteomes" id="UP000002861">
    <property type="component" value="Chromosome"/>
</dbReference>
<dbReference type="HOGENOM" id="CLU_186616_0_0_10"/>
<reference evidence="1 2" key="1">
    <citation type="journal article" date="2007" name="PLoS Biol.">
        <title>Evolution of symbiotic bacteria in the distal human intestine.</title>
        <authorList>
            <person name="Xu J."/>
            <person name="Mahowald M.A."/>
            <person name="Ley R.E."/>
            <person name="Lozupone C.A."/>
            <person name="Hamady M."/>
            <person name="Martens E.C."/>
            <person name="Henrissat B."/>
            <person name="Coutinho P.M."/>
            <person name="Minx P."/>
            <person name="Latreille P."/>
            <person name="Cordum H."/>
            <person name="Van Brunt A."/>
            <person name="Kim K."/>
            <person name="Fulton R.S."/>
            <person name="Fulton L.A."/>
            <person name="Clifton S.W."/>
            <person name="Wilson R.K."/>
            <person name="Knight R.D."/>
            <person name="Gordon J.I."/>
        </authorList>
    </citation>
    <scope>NUCLEOTIDE SEQUENCE [LARGE SCALE GENOMIC DNA]</scope>
    <source>
        <strain evidence="2">ATCC 8482 / DSM 1447 / JCM 5826 / CCUG 4940 / NBRC 14291 / NCTC 11154</strain>
    </source>
</reference>
<dbReference type="EMBL" id="CP000139">
    <property type="protein sequence ID" value="ABR39454.1"/>
    <property type="molecule type" value="Genomic_DNA"/>
</dbReference>
<dbReference type="KEGG" id="bvu:BVU_1778"/>
<dbReference type="PaxDb" id="435590-BVU_1778"/>
<protein>
    <submittedName>
        <fullName evidence="1">Uncharacterized protein</fullName>
    </submittedName>
</protein>
<evidence type="ECO:0000313" key="1">
    <source>
        <dbReference type="EMBL" id="ABR39454.1"/>
    </source>
</evidence>
<organism evidence="1 2">
    <name type="scientific">Phocaeicola vulgatus (strain ATCC 8482 / DSM 1447 / JCM 5826 / CCUG 4940 / NBRC 14291 / NCTC 11154)</name>
    <name type="common">Bacteroides vulgatus</name>
    <dbReference type="NCBI Taxonomy" id="435590"/>
    <lineage>
        <taxon>Bacteria</taxon>
        <taxon>Pseudomonadati</taxon>
        <taxon>Bacteroidota</taxon>
        <taxon>Bacteroidia</taxon>
        <taxon>Bacteroidales</taxon>
        <taxon>Bacteroidaceae</taxon>
        <taxon>Phocaeicola</taxon>
    </lineage>
</organism>
<sequence length="92" mass="10881">MAKRKSCHRYEIHGQTPLCCPTGRKLSTAKYLPEQHETWSISFPDNPKKKQCNKYVNCHFHVFIDKNATTKKVEQTNRQAIFFIYFPLYDSP</sequence>
<dbReference type="AlphaFoldDB" id="A6L190"/>
<proteinExistence type="predicted"/>
<gene>
    <name evidence="1" type="ordered locus">BVU_1778</name>
</gene>
<accession>A6L190</accession>
<name>A6L190_PHOV8</name>
<evidence type="ECO:0000313" key="2">
    <source>
        <dbReference type="Proteomes" id="UP000002861"/>
    </source>
</evidence>